<name>A0ABQ6IIR1_9MICO</name>
<dbReference type="RefSeq" id="WP_284329239.1">
    <property type="nucleotide sequence ID" value="NZ_BSUN01000001.1"/>
</dbReference>
<sequence>MVCQTLLPRADGPGRAVAVELMVATPAIRNLVREGKTHQIHTSMQAGASLGMQSMDQHLAEPRQGRHRRF</sequence>
<evidence type="ECO:0000313" key="1">
    <source>
        <dbReference type="EMBL" id="GMA37715.1"/>
    </source>
</evidence>
<dbReference type="Proteomes" id="UP001157125">
    <property type="component" value="Unassembled WGS sequence"/>
</dbReference>
<accession>A0ABQ6IIR1</accession>
<proteinExistence type="predicted"/>
<keyword evidence="2" id="KW-1185">Reference proteome</keyword>
<dbReference type="Gene3D" id="3.40.50.300">
    <property type="entry name" value="P-loop containing nucleotide triphosphate hydrolases"/>
    <property type="match status" value="1"/>
</dbReference>
<reference evidence="2" key="1">
    <citation type="journal article" date="2019" name="Int. J. Syst. Evol. Microbiol.">
        <title>The Global Catalogue of Microorganisms (GCM) 10K type strain sequencing project: providing services to taxonomists for standard genome sequencing and annotation.</title>
        <authorList>
            <consortium name="The Broad Institute Genomics Platform"/>
            <consortium name="The Broad Institute Genome Sequencing Center for Infectious Disease"/>
            <person name="Wu L."/>
            <person name="Ma J."/>
        </authorList>
    </citation>
    <scope>NUCLEOTIDE SEQUENCE [LARGE SCALE GENOMIC DNA]</scope>
    <source>
        <strain evidence="2">NBRC 112299</strain>
    </source>
</reference>
<organism evidence="1 2">
    <name type="scientific">Demequina litorisediminis</name>
    <dbReference type="NCBI Taxonomy" id="1849022"/>
    <lineage>
        <taxon>Bacteria</taxon>
        <taxon>Bacillati</taxon>
        <taxon>Actinomycetota</taxon>
        <taxon>Actinomycetes</taxon>
        <taxon>Micrococcales</taxon>
        <taxon>Demequinaceae</taxon>
        <taxon>Demequina</taxon>
    </lineage>
</organism>
<comment type="caution">
    <text evidence="1">The sequence shown here is derived from an EMBL/GenBank/DDBJ whole genome shotgun (WGS) entry which is preliminary data.</text>
</comment>
<gene>
    <name evidence="1" type="ORF">GCM10025876_39190</name>
</gene>
<evidence type="ECO:0008006" key="3">
    <source>
        <dbReference type="Google" id="ProtNLM"/>
    </source>
</evidence>
<evidence type="ECO:0000313" key="2">
    <source>
        <dbReference type="Proteomes" id="UP001157125"/>
    </source>
</evidence>
<dbReference type="EMBL" id="BSUN01000001">
    <property type="protein sequence ID" value="GMA37715.1"/>
    <property type="molecule type" value="Genomic_DNA"/>
</dbReference>
<dbReference type="InterPro" id="IPR027417">
    <property type="entry name" value="P-loop_NTPase"/>
</dbReference>
<protein>
    <recommendedName>
        <fullName evidence="3">Twitching motility protein PilT</fullName>
    </recommendedName>
</protein>